<dbReference type="GO" id="GO:0016740">
    <property type="term" value="F:transferase activity"/>
    <property type="evidence" value="ECO:0007669"/>
    <property type="project" value="UniProtKB-KW"/>
</dbReference>
<dbReference type="InterPro" id="IPR040079">
    <property type="entry name" value="Glutathione_S-Trfase"/>
</dbReference>
<evidence type="ECO:0000259" key="4">
    <source>
        <dbReference type="PROSITE" id="PS50405"/>
    </source>
</evidence>
<dbReference type="SFLD" id="SFLDG01150">
    <property type="entry name" value="Main.1:_Beta-like"/>
    <property type="match status" value="1"/>
</dbReference>
<feature type="domain" description="GST C-terminal" evidence="4">
    <location>
        <begin position="84"/>
        <end position="205"/>
    </location>
</feature>
<dbReference type="PANTHER" id="PTHR44051">
    <property type="entry name" value="GLUTATHIONE S-TRANSFERASE-RELATED"/>
    <property type="match status" value="1"/>
</dbReference>
<dbReference type="Gene3D" id="3.40.30.10">
    <property type="entry name" value="Glutaredoxin"/>
    <property type="match status" value="1"/>
</dbReference>
<proteinExistence type="inferred from homology"/>
<comment type="similarity">
    <text evidence="1">Belongs to the GST superfamily.</text>
</comment>
<sequence>MLRVLGRVTSINVRKVLWALDELGLAYEREDWGLPLRDPKVPEFLALNPNGQVPVVIEGDFVLWESNAVLIYLAEREGGLLPEQLELRALALQWLGWQASELNPPWGYAVNALIRKTPGYDDPARIADSMARWTLKMDILEAALAGANTGYIGAGFSIADIALGLSVHRWMSIAVEKKELPAVADYYERLMSREAGARWMGPETP</sequence>
<dbReference type="SFLD" id="SFLDS00019">
    <property type="entry name" value="Glutathione_Transferase_(cytos"/>
    <property type="match status" value="1"/>
</dbReference>
<dbReference type="FunFam" id="3.40.30.10:FF:000039">
    <property type="entry name" value="Glutathione S-transferase domain"/>
    <property type="match status" value="1"/>
</dbReference>
<protein>
    <submittedName>
        <fullName evidence="5">Glutathione S-transferase family protein</fullName>
    </submittedName>
</protein>
<dbReference type="PROSITE" id="PS50404">
    <property type="entry name" value="GST_NTER"/>
    <property type="match status" value="1"/>
</dbReference>
<feature type="domain" description="GST N-terminal" evidence="3">
    <location>
        <begin position="1"/>
        <end position="81"/>
    </location>
</feature>
<dbReference type="InterPro" id="IPR004045">
    <property type="entry name" value="Glutathione_S-Trfase_N"/>
</dbReference>
<name>A0A5B8LU12_9HYPH</name>
<dbReference type="InterPro" id="IPR036249">
    <property type="entry name" value="Thioredoxin-like_sf"/>
</dbReference>
<gene>
    <name evidence="5" type="ORF">FPZ08_11375</name>
</gene>
<dbReference type="KEGG" id="dea:FPZ08_11375"/>
<dbReference type="InterPro" id="IPR010987">
    <property type="entry name" value="Glutathione-S-Trfase_C-like"/>
</dbReference>
<dbReference type="SFLD" id="SFLDG00358">
    <property type="entry name" value="Main_(cytGST)"/>
    <property type="match status" value="1"/>
</dbReference>
<accession>A0A5B8LU12</accession>
<keyword evidence="2 5" id="KW-0808">Transferase</keyword>
<dbReference type="Pfam" id="PF02798">
    <property type="entry name" value="GST_N"/>
    <property type="match status" value="1"/>
</dbReference>
<dbReference type="Gene3D" id="1.20.1050.10">
    <property type="match status" value="1"/>
</dbReference>
<dbReference type="PANTHER" id="PTHR44051:SF19">
    <property type="entry name" value="DISULFIDE-BOND OXIDOREDUCTASE YFCG"/>
    <property type="match status" value="1"/>
</dbReference>
<dbReference type="Proteomes" id="UP000315364">
    <property type="component" value="Chromosome"/>
</dbReference>
<dbReference type="SUPFAM" id="SSF52833">
    <property type="entry name" value="Thioredoxin-like"/>
    <property type="match status" value="1"/>
</dbReference>
<evidence type="ECO:0000256" key="2">
    <source>
        <dbReference type="ARBA" id="ARBA00022679"/>
    </source>
</evidence>
<evidence type="ECO:0000259" key="3">
    <source>
        <dbReference type="PROSITE" id="PS50404"/>
    </source>
</evidence>
<dbReference type="RefSeq" id="WP_146290127.1">
    <property type="nucleotide sequence ID" value="NZ_CP042304.1"/>
</dbReference>
<evidence type="ECO:0000313" key="5">
    <source>
        <dbReference type="EMBL" id="QDZ11305.1"/>
    </source>
</evidence>
<organism evidence="5 6">
    <name type="scientific">Devosia ginsengisoli</name>
    <dbReference type="NCBI Taxonomy" id="400770"/>
    <lineage>
        <taxon>Bacteria</taxon>
        <taxon>Pseudomonadati</taxon>
        <taxon>Pseudomonadota</taxon>
        <taxon>Alphaproteobacteria</taxon>
        <taxon>Hyphomicrobiales</taxon>
        <taxon>Devosiaceae</taxon>
        <taxon>Devosia</taxon>
    </lineage>
</organism>
<dbReference type="SUPFAM" id="SSF47616">
    <property type="entry name" value="GST C-terminal domain-like"/>
    <property type="match status" value="1"/>
</dbReference>
<evidence type="ECO:0000256" key="1">
    <source>
        <dbReference type="ARBA" id="ARBA00007409"/>
    </source>
</evidence>
<reference evidence="5 6" key="1">
    <citation type="submission" date="2019-07" db="EMBL/GenBank/DDBJ databases">
        <title>Full genome sequence of Devosia sp. Gsoil 520.</title>
        <authorList>
            <person name="Im W.-T."/>
        </authorList>
    </citation>
    <scope>NUCLEOTIDE SEQUENCE [LARGE SCALE GENOMIC DNA]</scope>
    <source>
        <strain evidence="5 6">Gsoil 520</strain>
    </source>
</reference>
<dbReference type="AlphaFoldDB" id="A0A5B8LU12"/>
<dbReference type="InterPro" id="IPR036282">
    <property type="entry name" value="Glutathione-S-Trfase_C_sf"/>
</dbReference>
<dbReference type="CDD" id="cd03047">
    <property type="entry name" value="GST_N_2"/>
    <property type="match status" value="1"/>
</dbReference>
<dbReference type="OrthoDB" id="9810080at2"/>
<dbReference type="PROSITE" id="PS50405">
    <property type="entry name" value="GST_CTER"/>
    <property type="match status" value="1"/>
</dbReference>
<dbReference type="EMBL" id="CP042304">
    <property type="protein sequence ID" value="QDZ11305.1"/>
    <property type="molecule type" value="Genomic_DNA"/>
</dbReference>
<evidence type="ECO:0000313" key="6">
    <source>
        <dbReference type="Proteomes" id="UP000315364"/>
    </source>
</evidence>
<keyword evidence="6" id="KW-1185">Reference proteome</keyword>